<organism evidence="3 4">
    <name type="scientific">Lyophyllum shimeji</name>
    <name type="common">Hon-shimeji</name>
    <name type="synonym">Tricholoma shimeji</name>
    <dbReference type="NCBI Taxonomy" id="47721"/>
    <lineage>
        <taxon>Eukaryota</taxon>
        <taxon>Fungi</taxon>
        <taxon>Dikarya</taxon>
        <taxon>Basidiomycota</taxon>
        <taxon>Agaricomycotina</taxon>
        <taxon>Agaricomycetes</taxon>
        <taxon>Agaricomycetidae</taxon>
        <taxon>Agaricales</taxon>
        <taxon>Tricholomatineae</taxon>
        <taxon>Lyophyllaceae</taxon>
        <taxon>Lyophyllum</taxon>
    </lineage>
</organism>
<comment type="caution">
    <text evidence="3">The sequence shown here is derived from an EMBL/GenBank/DDBJ whole genome shotgun (WGS) entry which is preliminary data.</text>
</comment>
<dbReference type="Proteomes" id="UP001063166">
    <property type="component" value="Unassembled WGS sequence"/>
</dbReference>
<sequence>MPSTQVDALDFAVMCIYVRIIFKDVVPVTPRMVIMALLDSRYEYYASLLIIDDVQDLKSMLYALVLIAKVMNTEMNAVIRLALSMSSDAVIEVNGEIVLKGIRCTTSEIDVRLPTQLGGFTDDGIVSEPPGASAQKQQWANDLVFVVSDSESPTAEPSPSKAAAQRNSTKKSKPANVPTAPSTPVPIKREESASSQPRSISSANSDALLLPRFVQADWIPRFIPTLYHCLLSSDNPFLDFQRGNAEKTIKLVLDTVIPGNTYEVEWEGKLCQMAYERTCEMRSKFGRSAMKNIRDFFDGPEYKDKPEAIRRYVQWAVRKDGPMLWRVPGPQELPKDPGPEHKPVDIFQLPFIINIVTPTLRCLQASVGHHVFGEPKVAFALATAGVHGILVSAITMFLIIRCSA</sequence>
<dbReference type="OrthoDB" id="3070163at2759"/>
<keyword evidence="2" id="KW-1133">Transmembrane helix</keyword>
<accession>A0A9P3UQH2</accession>
<keyword evidence="2" id="KW-0812">Transmembrane</keyword>
<evidence type="ECO:0000256" key="2">
    <source>
        <dbReference type="SAM" id="Phobius"/>
    </source>
</evidence>
<proteinExistence type="predicted"/>
<feature type="region of interest" description="Disordered" evidence="1">
    <location>
        <begin position="150"/>
        <end position="201"/>
    </location>
</feature>
<dbReference type="EMBL" id="BRPK01000015">
    <property type="protein sequence ID" value="GLB43929.1"/>
    <property type="molecule type" value="Genomic_DNA"/>
</dbReference>
<reference evidence="3" key="1">
    <citation type="submission" date="2022-07" db="EMBL/GenBank/DDBJ databases">
        <title>The genome of Lyophyllum shimeji provides insight into the initial evolution of ectomycorrhizal fungal genome.</title>
        <authorList>
            <person name="Kobayashi Y."/>
            <person name="Shibata T."/>
            <person name="Hirakawa H."/>
            <person name="Shigenobu S."/>
            <person name="Nishiyama T."/>
            <person name="Yamada A."/>
            <person name="Hasebe M."/>
            <person name="Kawaguchi M."/>
        </authorList>
    </citation>
    <scope>NUCLEOTIDE SEQUENCE</scope>
    <source>
        <strain evidence="3">AT787</strain>
    </source>
</reference>
<feature type="transmembrane region" description="Helical" evidence="2">
    <location>
        <begin position="377"/>
        <end position="400"/>
    </location>
</feature>
<name>A0A9P3UQH2_LYOSH</name>
<evidence type="ECO:0000313" key="3">
    <source>
        <dbReference type="EMBL" id="GLB43929.1"/>
    </source>
</evidence>
<keyword evidence="4" id="KW-1185">Reference proteome</keyword>
<protein>
    <submittedName>
        <fullName evidence="3">Uncharacterized protein</fullName>
    </submittedName>
</protein>
<evidence type="ECO:0000256" key="1">
    <source>
        <dbReference type="SAM" id="MobiDB-lite"/>
    </source>
</evidence>
<keyword evidence="2" id="KW-0472">Membrane</keyword>
<evidence type="ECO:0000313" key="4">
    <source>
        <dbReference type="Proteomes" id="UP001063166"/>
    </source>
</evidence>
<gene>
    <name evidence="3" type="ORF">LshimejAT787_1501130</name>
</gene>
<dbReference type="AlphaFoldDB" id="A0A9P3UQH2"/>